<dbReference type="GO" id="GO:0007052">
    <property type="term" value="P:mitotic spindle organization"/>
    <property type="evidence" value="ECO:0007669"/>
    <property type="project" value="TreeGrafter"/>
</dbReference>
<dbReference type="InterPro" id="IPR017441">
    <property type="entry name" value="Protein_kinase_ATP_BS"/>
</dbReference>
<keyword evidence="1" id="KW-0723">Serine/threonine-protein kinase</keyword>
<dbReference type="CDD" id="cd13118">
    <property type="entry name" value="POLO_box_1"/>
    <property type="match status" value="1"/>
</dbReference>
<dbReference type="InterPro" id="IPR000719">
    <property type="entry name" value="Prot_kinase_dom"/>
</dbReference>
<dbReference type="OrthoDB" id="408964at2759"/>
<dbReference type="InterPro" id="IPR033701">
    <property type="entry name" value="POLO_box_1"/>
</dbReference>
<feature type="region of interest" description="Disordered" evidence="7">
    <location>
        <begin position="769"/>
        <end position="823"/>
    </location>
</feature>
<evidence type="ECO:0000313" key="10">
    <source>
        <dbReference type="Proteomes" id="UP000800092"/>
    </source>
</evidence>
<feature type="compositionally biased region" description="Low complexity" evidence="7">
    <location>
        <begin position="566"/>
        <end position="575"/>
    </location>
</feature>
<dbReference type="GO" id="GO:0005816">
    <property type="term" value="C:spindle pole body"/>
    <property type="evidence" value="ECO:0007669"/>
    <property type="project" value="TreeGrafter"/>
</dbReference>
<dbReference type="InterPro" id="IPR036947">
    <property type="entry name" value="POLO_box_dom_sf"/>
</dbReference>
<dbReference type="SUPFAM" id="SSF82615">
    <property type="entry name" value="Polo-box domain"/>
    <property type="match status" value="2"/>
</dbReference>
<dbReference type="GO" id="GO:0005524">
    <property type="term" value="F:ATP binding"/>
    <property type="evidence" value="ECO:0007669"/>
    <property type="project" value="UniProtKB-UniRule"/>
</dbReference>
<dbReference type="PROSITE" id="PS00108">
    <property type="entry name" value="PROTEIN_KINASE_ST"/>
    <property type="match status" value="1"/>
</dbReference>
<protein>
    <submittedName>
        <fullName evidence="9">Pkinase-domain-containing protein</fullName>
    </submittedName>
</protein>
<evidence type="ECO:0000256" key="2">
    <source>
        <dbReference type="ARBA" id="ARBA00022679"/>
    </source>
</evidence>
<evidence type="ECO:0000256" key="6">
    <source>
        <dbReference type="PROSITE-ProRule" id="PRU10141"/>
    </source>
</evidence>
<feature type="compositionally biased region" description="Basic and acidic residues" evidence="7">
    <location>
        <begin position="551"/>
        <end position="562"/>
    </location>
</feature>
<reference evidence="9" key="1">
    <citation type="journal article" date="2020" name="Stud. Mycol.">
        <title>101 Dothideomycetes genomes: a test case for predicting lifestyles and emergence of pathogens.</title>
        <authorList>
            <person name="Haridas S."/>
            <person name="Albert R."/>
            <person name="Binder M."/>
            <person name="Bloem J."/>
            <person name="Labutti K."/>
            <person name="Salamov A."/>
            <person name="Andreopoulos B."/>
            <person name="Baker S."/>
            <person name="Barry K."/>
            <person name="Bills G."/>
            <person name="Bluhm B."/>
            <person name="Cannon C."/>
            <person name="Castanera R."/>
            <person name="Culley D."/>
            <person name="Daum C."/>
            <person name="Ezra D."/>
            <person name="Gonzalez J."/>
            <person name="Henrissat B."/>
            <person name="Kuo A."/>
            <person name="Liang C."/>
            <person name="Lipzen A."/>
            <person name="Lutzoni F."/>
            <person name="Magnuson J."/>
            <person name="Mondo S."/>
            <person name="Nolan M."/>
            <person name="Ohm R."/>
            <person name="Pangilinan J."/>
            <person name="Park H.-J."/>
            <person name="Ramirez L."/>
            <person name="Alfaro M."/>
            <person name="Sun H."/>
            <person name="Tritt A."/>
            <person name="Yoshinaga Y."/>
            <person name="Zwiers L.-H."/>
            <person name="Turgeon B."/>
            <person name="Goodwin S."/>
            <person name="Spatafora J."/>
            <person name="Crous P."/>
            <person name="Grigoriev I."/>
        </authorList>
    </citation>
    <scope>NUCLEOTIDE SEQUENCE</scope>
    <source>
        <strain evidence="9">Tuck. ex Michener</strain>
    </source>
</reference>
<dbReference type="InterPro" id="IPR008271">
    <property type="entry name" value="Ser/Thr_kinase_AS"/>
</dbReference>
<dbReference type="Pfam" id="PF00069">
    <property type="entry name" value="Pkinase"/>
    <property type="match status" value="1"/>
</dbReference>
<accession>A0A6A6GSI9</accession>
<dbReference type="InterPro" id="IPR011009">
    <property type="entry name" value="Kinase-like_dom_sf"/>
</dbReference>
<evidence type="ECO:0000256" key="3">
    <source>
        <dbReference type="ARBA" id="ARBA00022741"/>
    </source>
</evidence>
<sequence length="988" mass="109509">MSAHAESPPSLVPEPKGFEYAVGDLIGRGGFAICHRAERLDKKKPTGHVVALKIVKAEMEPAKLAQKFITELQIHSKMQHPNIVEFYRAFTFERSTYVVLELCGNGSLADMLKKRKFLSMPEIRRFVIQICGAIKYLHHRNVVHRDLKTGNIFLDSNMNVKLGDFGLAAVLATNGDIVKRRTTMCGTPNYLAPEILEKGLGHNEKVDLWAVGVIAYTLAVGKAPFHASTKEEIYKRLKSRDYNWPELDNHRNDISSDLRDLVATVLVEESERPSPDAIVSHDFFKIAFVPDLLTPACITRPPKWPQNRPPTQETLQRGYSETWFALCSQSGVGEYELGKSFALNGGKKIRNIVKECEREVVANRQPVVPIPSDMIYVPFPDRYNWLARSKDLSEIPEEKEPSMDEGRYLKEISPNAAAREKRPRETLKSRAELMKPVPSMPPPPTIWIDAEPELAQPTKGTQRKMLAQPRRPVSRKPTDDEAYPTPRTRVQSETRRPVRTGSVRVAGPVQTLARRPRMTRTASKAAEGQVTPPTPIEIHEDTSPQGQTTARKTDKLELRPQPRPDSVVQSSSESKSLQHEPQTTGTDPAAVLSRLATFRDNLTNALKSTSTTSKASVVSQKVRAPAEDISQNLPFVTKWVDYSRKHGVGYVLESGVIGCIMNGSVTKGPGSGSSKSSTSSLPVSHILVRSGQHHLSELPNSRDTANMGAKEMQERLQRIPFEFYEDMSTTDKDATDGLLHSDLTRERRREYGLLWGKFGRYMVSSLGTSDTHSFPSTSNAGLAPPSTTSTAPTTSTTPTPSTDNSDASTKEPHPSLSSPPSKDFVRFYQRHGNVGTWAFASGALQFNFPDHTKLVLSPLGTSVSLTHLTAVAARHLRAQRELPQKYIRQRATLACSTEALLRGTSIGGDGELRRFGEVVRANAVREKLELVRGVVEGWIEGGGLGRIGEGKDAREVFWDGQMAEDSGKKLEWVTVGRFGGDEGKKEDR</sequence>
<keyword evidence="5 6" id="KW-0067">ATP-binding</keyword>
<dbReference type="GO" id="GO:0005737">
    <property type="term" value="C:cytoplasm"/>
    <property type="evidence" value="ECO:0007669"/>
    <property type="project" value="TreeGrafter"/>
</dbReference>
<dbReference type="PROSITE" id="PS00107">
    <property type="entry name" value="PROTEIN_KINASE_ATP"/>
    <property type="match status" value="1"/>
</dbReference>
<evidence type="ECO:0000256" key="1">
    <source>
        <dbReference type="ARBA" id="ARBA00022527"/>
    </source>
</evidence>
<dbReference type="EMBL" id="ML991903">
    <property type="protein sequence ID" value="KAF2228647.1"/>
    <property type="molecule type" value="Genomic_DNA"/>
</dbReference>
<feature type="region of interest" description="Disordered" evidence="7">
    <location>
        <begin position="457"/>
        <end position="589"/>
    </location>
</feature>
<keyword evidence="4 9" id="KW-0418">Kinase</keyword>
<dbReference type="PROSITE" id="PS50011">
    <property type="entry name" value="PROTEIN_KINASE_DOM"/>
    <property type="match status" value="1"/>
</dbReference>
<dbReference type="SMART" id="SM00220">
    <property type="entry name" value="S_TKc"/>
    <property type="match status" value="1"/>
</dbReference>
<feature type="binding site" evidence="6">
    <location>
        <position position="53"/>
    </location>
    <ligand>
        <name>ATP</name>
        <dbReference type="ChEBI" id="CHEBI:30616"/>
    </ligand>
</feature>
<evidence type="ECO:0000256" key="5">
    <source>
        <dbReference type="ARBA" id="ARBA00022840"/>
    </source>
</evidence>
<dbReference type="SUPFAM" id="SSF56112">
    <property type="entry name" value="Protein kinase-like (PK-like)"/>
    <property type="match status" value="1"/>
</dbReference>
<keyword evidence="10" id="KW-1185">Reference proteome</keyword>
<dbReference type="GO" id="GO:0000922">
    <property type="term" value="C:spindle pole"/>
    <property type="evidence" value="ECO:0007669"/>
    <property type="project" value="TreeGrafter"/>
</dbReference>
<feature type="compositionally biased region" description="Polar residues" evidence="7">
    <location>
        <begin position="769"/>
        <end position="780"/>
    </location>
</feature>
<keyword evidence="3 6" id="KW-0547">Nucleotide-binding</keyword>
<feature type="compositionally biased region" description="Low complexity" evidence="7">
    <location>
        <begin position="783"/>
        <end position="807"/>
    </location>
</feature>
<dbReference type="PANTHER" id="PTHR24345">
    <property type="entry name" value="SERINE/THREONINE-PROTEIN KINASE PLK"/>
    <property type="match status" value="1"/>
</dbReference>
<dbReference type="GO" id="GO:0004674">
    <property type="term" value="F:protein serine/threonine kinase activity"/>
    <property type="evidence" value="ECO:0007669"/>
    <property type="project" value="UniProtKB-KW"/>
</dbReference>
<dbReference type="Gene3D" id="1.10.510.10">
    <property type="entry name" value="Transferase(Phosphotransferase) domain 1"/>
    <property type="match status" value="1"/>
</dbReference>
<feature type="domain" description="Protein kinase" evidence="8">
    <location>
        <begin position="20"/>
        <end position="284"/>
    </location>
</feature>
<dbReference type="Gene3D" id="3.30.1120.30">
    <property type="entry name" value="POLO box domain"/>
    <property type="match status" value="3"/>
</dbReference>
<dbReference type="Proteomes" id="UP000800092">
    <property type="component" value="Unassembled WGS sequence"/>
</dbReference>
<dbReference type="GO" id="GO:0005634">
    <property type="term" value="C:nucleus"/>
    <property type="evidence" value="ECO:0007669"/>
    <property type="project" value="TreeGrafter"/>
</dbReference>
<organism evidence="9 10">
    <name type="scientific">Viridothelium virens</name>
    <name type="common">Speckled blister lichen</name>
    <name type="synonym">Trypethelium virens</name>
    <dbReference type="NCBI Taxonomy" id="1048519"/>
    <lineage>
        <taxon>Eukaryota</taxon>
        <taxon>Fungi</taxon>
        <taxon>Dikarya</taxon>
        <taxon>Ascomycota</taxon>
        <taxon>Pezizomycotina</taxon>
        <taxon>Dothideomycetes</taxon>
        <taxon>Dothideomycetes incertae sedis</taxon>
        <taxon>Trypetheliales</taxon>
        <taxon>Trypetheliaceae</taxon>
        <taxon>Viridothelium</taxon>
    </lineage>
</organism>
<dbReference type="GO" id="GO:0000776">
    <property type="term" value="C:kinetochore"/>
    <property type="evidence" value="ECO:0007669"/>
    <property type="project" value="TreeGrafter"/>
</dbReference>
<name>A0A6A6GSI9_VIRVR</name>
<keyword evidence="2" id="KW-0808">Transferase</keyword>
<evidence type="ECO:0000259" key="8">
    <source>
        <dbReference type="PROSITE" id="PS50011"/>
    </source>
</evidence>
<evidence type="ECO:0000256" key="4">
    <source>
        <dbReference type="ARBA" id="ARBA00022777"/>
    </source>
</evidence>
<dbReference type="PANTHER" id="PTHR24345:SF0">
    <property type="entry name" value="CELL CYCLE SERINE_THREONINE-PROTEIN KINASE CDC5_MSD2"/>
    <property type="match status" value="1"/>
</dbReference>
<dbReference type="AlphaFoldDB" id="A0A6A6GSI9"/>
<gene>
    <name evidence="9" type="ORF">EV356DRAFT_512665</name>
</gene>
<proteinExistence type="predicted"/>
<evidence type="ECO:0000256" key="7">
    <source>
        <dbReference type="SAM" id="MobiDB-lite"/>
    </source>
</evidence>
<evidence type="ECO:0000313" key="9">
    <source>
        <dbReference type="EMBL" id="KAF2228647.1"/>
    </source>
</evidence>